<evidence type="ECO:0000256" key="3">
    <source>
        <dbReference type="ARBA" id="ARBA00022833"/>
    </source>
</evidence>
<dbReference type="GO" id="GO:0008270">
    <property type="term" value="F:zinc ion binding"/>
    <property type="evidence" value="ECO:0007669"/>
    <property type="project" value="UniProtKB-KW"/>
</dbReference>
<dbReference type="PANTHER" id="PTHR23012">
    <property type="entry name" value="RING/FYVE/PHD ZINC FINGER DOMAIN-CONTAINING"/>
    <property type="match status" value="1"/>
</dbReference>
<dbReference type="Pfam" id="PF12428">
    <property type="entry name" value="DUF3675"/>
    <property type="match status" value="1"/>
</dbReference>
<feature type="transmembrane region" description="Helical" evidence="5">
    <location>
        <begin position="208"/>
        <end position="229"/>
    </location>
</feature>
<keyword evidence="5" id="KW-1133">Transmembrane helix</keyword>
<dbReference type="CDD" id="cd16495">
    <property type="entry name" value="RING_CH-C4HC3_MARCH"/>
    <property type="match status" value="1"/>
</dbReference>
<accession>A0AAV8DL93</accession>
<dbReference type="InterPro" id="IPR022143">
    <property type="entry name" value="DUF3675"/>
</dbReference>
<evidence type="ECO:0000313" key="8">
    <source>
        <dbReference type="Proteomes" id="UP001140206"/>
    </source>
</evidence>
<keyword evidence="5" id="KW-0812">Transmembrane</keyword>
<evidence type="ECO:0000259" key="6">
    <source>
        <dbReference type="PROSITE" id="PS51292"/>
    </source>
</evidence>
<reference evidence="7" key="1">
    <citation type="submission" date="2022-08" db="EMBL/GenBank/DDBJ databases">
        <authorList>
            <person name="Marques A."/>
        </authorList>
    </citation>
    <scope>NUCLEOTIDE SEQUENCE</scope>
    <source>
        <strain evidence="7">RhyPub2mFocal</strain>
        <tissue evidence="7">Leaves</tissue>
    </source>
</reference>
<gene>
    <name evidence="7" type="ORF">LUZ62_054107</name>
</gene>
<feature type="domain" description="RING-CH-type" evidence="6">
    <location>
        <begin position="47"/>
        <end position="107"/>
    </location>
</feature>
<dbReference type="AlphaFoldDB" id="A0AAV8DL93"/>
<dbReference type="InterPro" id="IPR033275">
    <property type="entry name" value="MARCH-like"/>
</dbReference>
<keyword evidence="2" id="KW-0863">Zinc-finger</keyword>
<evidence type="ECO:0000256" key="5">
    <source>
        <dbReference type="SAM" id="Phobius"/>
    </source>
</evidence>
<keyword evidence="1" id="KW-0479">Metal-binding</keyword>
<name>A0AAV8DL93_9POAL</name>
<evidence type="ECO:0000256" key="2">
    <source>
        <dbReference type="ARBA" id="ARBA00022771"/>
    </source>
</evidence>
<dbReference type="PROSITE" id="PS51292">
    <property type="entry name" value="ZF_RING_CH"/>
    <property type="match status" value="1"/>
</dbReference>
<comment type="caution">
    <text evidence="7">The sequence shown here is derived from an EMBL/GenBank/DDBJ whole genome shotgun (WGS) entry which is preliminary data.</text>
</comment>
<dbReference type="Proteomes" id="UP001140206">
    <property type="component" value="Chromosome 3"/>
</dbReference>
<dbReference type="GO" id="GO:0016567">
    <property type="term" value="P:protein ubiquitination"/>
    <property type="evidence" value="ECO:0007669"/>
    <property type="project" value="TreeGrafter"/>
</dbReference>
<dbReference type="InterPro" id="IPR013083">
    <property type="entry name" value="Znf_RING/FYVE/PHD"/>
</dbReference>
<dbReference type="SUPFAM" id="SSF57850">
    <property type="entry name" value="RING/U-box"/>
    <property type="match status" value="1"/>
</dbReference>
<evidence type="ECO:0000256" key="4">
    <source>
        <dbReference type="SAM" id="MobiDB-lite"/>
    </source>
</evidence>
<organism evidence="7 8">
    <name type="scientific">Rhynchospora pubera</name>
    <dbReference type="NCBI Taxonomy" id="906938"/>
    <lineage>
        <taxon>Eukaryota</taxon>
        <taxon>Viridiplantae</taxon>
        <taxon>Streptophyta</taxon>
        <taxon>Embryophyta</taxon>
        <taxon>Tracheophyta</taxon>
        <taxon>Spermatophyta</taxon>
        <taxon>Magnoliopsida</taxon>
        <taxon>Liliopsida</taxon>
        <taxon>Poales</taxon>
        <taxon>Cyperaceae</taxon>
        <taxon>Cyperoideae</taxon>
        <taxon>Rhynchosporeae</taxon>
        <taxon>Rhynchospora</taxon>
    </lineage>
</organism>
<keyword evidence="5" id="KW-0472">Membrane</keyword>
<dbReference type="PANTHER" id="PTHR23012:SF215">
    <property type="entry name" value="RING_FYVE_PHD ZINC FINGER SUPERFAMILY PROTEIN"/>
    <property type="match status" value="1"/>
</dbReference>
<feature type="transmembrane region" description="Helical" evidence="5">
    <location>
        <begin position="169"/>
        <end position="188"/>
    </location>
</feature>
<feature type="region of interest" description="Disordered" evidence="4">
    <location>
        <begin position="1"/>
        <end position="45"/>
    </location>
</feature>
<evidence type="ECO:0000256" key="1">
    <source>
        <dbReference type="ARBA" id="ARBA00022723"/>
    </source>
</evidence>
<proteinExistence type="predicted"/>
<protein>
    <submittedName>
        <fullName evidence="7">RING/FYVE/PHD zinc finger superfamily protein</fullName>
    </submittedName>
</protein>
<dbReference type="FunFam" id="3.30.40.10:FF:000146">
    <property type="entry name" value="RING/FYVE/PHD zinc finger protein"/>
    <property type="match status" value="1"/>
</dbReference>
<dbReference type="Gene3D" id="3.30.40.10">
    <property type="entry name" value="Zinc/RING finger domain, C3HC4 (zinc finger)"/>
    <property type="match status" value="1"/>
</dbReference>
<feature type="compositionally biased region" description="Basic and acidic residues" evidence="4">
    <location>
        <begin position="19"/>
        <end position="32"/>
    </location>
</feature>
<dbReference type="InterPro" id="IPR011016">
    <property type="entry name" value="Znf_RING-CH"/>
</dbReference>
<dbReference type="GO" id="GO:0004842">
    <property type="term" value="F:ubiquitin-protein transferase activity"/>
    <property type="evidence" value="ECO:0007669"/>
    <property type="project" value="TreeGrafter"/>
</dbReference>
<keyword evidence="8" id="KW-1185">Reference proteome</keyword>
<dbReference type="Pfam" id="PF12906">
    <property type="entry name" value="RINGv"/>
    <property type="match status" value="1"/>
</dbReference>
<evidence type="ECO:0000313" key="7">
    <source>
        <dbReference type="EMBL" id="KAJ4769850.1"/>
    </source>
</evidence>
<dbReference type="SMART" id="SM00744">
    <property type="entry name" value="RINGv"/>
    <property type="match status" value="1"/>
</dbReference>
<dbReference type="EMBL" id="JAMFTS010000003">
    <property type="protein sequence ID" value="KAJ4769850.1"/>
    <property type="molecule type" value="Genomic_DNA"/>
</dbReference>
<dbReference type="GO" id="GO:0016020">
    <property type="term" value="C:membrane"/>
    <property type="evidence" value="ECO:0007669"/>
    <property type="project" value="TreeGrafter"/>
</dbReference>
<sequence>MADHVVINVEAPKIPEQNDSTRDADKSARGKESLTIPVMESSGDESEPLISAAECRICQEEDTVKNLETPCACNGSLKYAHRACVERWCNEKGDINCEICHQPYKPDYTVAPRAPPDETIIGIGGGWAISGTQLNLQDPRVLAMEEAQQRIIELQLRHLVVVDSRCSTIFRSILLILVSLLALGQALLPDSGSEGDDDDASTLFSLFLHKAAGILLPCFLMALGIIILLRQRQLQEATALVPTDVEFILQSSQARPPQFNVVPEPVTLVPEPVTPSSPQHGTHQ</sequence>
<keyword evidence="3" id="KW-0862">Zinc</keyword>